<evidence type="ECO:0000256" key="3">
    <source>
        <dbReference type="ARBA" id="ARBA00023015"/>
    </source>
</evidence>
<evidence type="ECO:0000313" key="10">
    <source>
        <dbReference type="Proteomes" id="UP000095347"/>
    </source>
</evidence>
<dbReference type="SUPFAM" id="SSF52172">
    <property type="entry name" value="CheY-like"/>
    <property type="match status" value="1"/>
</dbReference>
<dbReference type="EMBL" id="MCGG01000032">
    <property type="protein sequence ID" value="OEJ66518.1"/>
    <property type="molecule type" value="Genomic_DNA"/>
</dbReference>
<sequence>MSAAQYENIRVVLAEPSSHLRSEIVALMHERGFRNVSATGNLAGVLNAVKSGEVDLLIGDTKLPEGDLSDVIHQIRHGKMGHNPFIVAITLLSSSDTTLVHKVMESGTDQIIVKPFNTEEIVGHIENLTHARKAFVVTTDYIGPNRRRQARPGTQEIPLIAVPNPLRSRMTGQISEHSLKRSIGAAQKIINEQKVIRHAYQIGWLMNQIGGTDEDASVNIPYEELNKHLQRLHFVATDIALRIRQTHYAHVAGLCMTMQNMADKIMKYGFDAGDIRMIKQLSRVIQSAFDEKRADVDEYRRNSEREANQNSKAGKKAKRV</sequence>
<feature type="compositionally biased region" description="Basic and acidic residues" evidence="7">
    <location>
        <begin position="295"/>
        <end position="307"/>
    </location>
</feature>
<dbReference type="InterPro" id="IPR039420">
    <property type="entry name" value="WalR-like"/>
</dbReference>
<dbReference type="SMART" id="SM00448">
    <property type="entry name" value="REC"/>
    <property type="match status" value="1"/>
</dbReference>
<dbReference type="Pfam" id="PF00072">
    <property type="entry name" value="Response_reg"/>
    <property type="match status" value="1"/>
</dbReference>
<evidence type="ECO:0000256" key="6">
    <source>
        <dbReference type="PROSITE-ProRule" id="PRU00169"/>
    </source>
</evidence>
<dbReference type="PANTHER" id="PTHR48111">
    <property type="entry name" value="REGULATOR OF RPOS"/>
    <property type="match status" value="1"/>
</dbReference>
<feature type="domain" description="Response regulatory" evidence="8">
    <location>
        <begin position="10"/>
        <end position="129"/>
    </location>
</feature>
<keyword evidence="2" id="KW-0902">Two-component regulatory system</keyword>
<dbReference type="AlphaFoldDB" id="A0A1E5Q6N4"/>
<dbReference type="STRING" id="28181.BEN30_12070"/>
<evidence type="ECO:0000259" key="8">
    <source>
        <dbReference type="PROSITE" id="PS50110"/>
    </source>
</evidence>
<keyword evidence="3" id="KW-0805">Transcription regulation</keyword>
<evidence type="ECO:0000256" key="5">
    <source>
        <dbReference type="ARBA" id="ARBA00023163"/>
    </source>
</evidence>
<comment type="caution">
    <text evidence="9">The sequence shown here is derived from an EMBL/GenBank/DDBJ whole genome shotgun (WGS) entry which is preliminary data.</text>
</comment>
<dbReference type="GO" id="GO:0006355">
    <property type="term" value="P:regulation of DNA-templated transcription"/>
    <property type="evidence" value="ECO:0007669"/>
    <property type="project" value="TreeGrafter"/>
</dbReference>
<dbReference type="CDD" id="cd00156">
    <property type="entry name" value="REC"/>
    <property type="match status" value="1"/>
</dbReference>
<dbReference type="Gene3D" id="3.40.50.2300">
    <property type="match status" value="1"/>
</dbReference>
<dbReference type="InterPro" id="IPR001789">
    <property type="entry name" value="Sig_transdc_resp-reg_receiver"/>
</dbReference>
<dbReference type="RefSeq" id="WP_069958333.1">
    <property type="nucleotide sequence ID" value="NZ_MCGG01000032.1"/>
</dbReference>
<keyword evidence="4" id="KW-0238">DNA-binding</keyword>
<dbReference type="GO" id="GO:0000976">
    <property type="term" value="F:transcription cis-regulatory region binding"/>
    <property type="evidence" value="ECO:0007669"/>
    <property type="project" value="TreeGrafter"/>
</dbReference>
<accession>A0A1E5Q6N4</accession>
<dbReference type="Proteomes" id="UP000095347">
    <property type="component" value="Unassembled WGS sequence"/>
</dbReference>
<gene>
    <name evidence="9" type="ORF">BEN30_12070</name>
</gene>
<dbReference type="PROSITE" id="PS50110">
    <property type="entry name" value="RESPONSE_REGULATORY"/>
    <property type="match status" value="1"/>
</dbReference>
<protein>
    <recommendedName>
        <fullName evidence="8">Response regulatory domain-containing protein</fullName>
    </recommendedName>
</protein>
<feature type="region of interest" description="Disordered" evidence="7">
    <location>
        <begin position="295"/>
        <end position="320"/>
    </location>
</feature>
<keyword evidence="1 6" id="KW-0597">Phosphoprotein</keyword>
<evidence type="ECO:0000313" key="9">
    <source>
        <dbReference type="EMBL" id="OEJ66518.1"/>
    </source>
</evidence>
<dbReference type="GO" id="GO:0032993">
    <property type="term" value="C:protein-DNA complex"/>
    <property type="evidence" value="ECO:0007669"/>
    <property type="project" value="TreeGrafter"/>
</dbReference>
<evidence type="ECO:0000256" key="2">
    <source>
        <dbReference type="ARBA" id="ARBA00023012"/>
    </source>
</evidence>
<name>A0A1E5Q6N4_9PROT</name>
<proteinExistence type="predicted"/>
<dbReference type="GO" id="GO:0005829">
    <property type="term" value="C:cytosol"/>
    <property type="evidence" value="ECO:0007669"/>
    <property type="project" value="TreeGrafter"/>
</dbReference>
<keyword evidence="5" id="KW-0804">Transcription</keyword>
<evidence type="ECO:0000256" key="7">
    <source>
        <dbReference type="SAM" id="MobiDB-lite"/>
    </source>
</evidence>
<reference evidence="10" key="1">
    <citation type="submission" date="2016-07" db="EMBL/GenBank/DDBJ databases">
        <authorList>
            <person name="Florea S."/>
            <person name="Webb J.S."/>
            <person name="Jaromczyk J."/>
            <person name="Schardl C.L."/>
        </authorList>
    </citation>
    <scope>NUCLEOTIDE SEQUENCE [LARGE SCALE GENOMIC DNA]</scope>
    <source>
        <strain evidence="10">MV-1</strain>
    </source>
</reference>
<dbReference type="InterPro" id="IPR011006">
    <property type="entry name" value="CheY-like_superfamily"/>
</dbReference>
<evidence type="ECO:0000256" key="4">
    <source>
        <dbReference type="ARBA" id="ARBA00023125"/>
    </source>
</evidence>
<feature type="modified residue" description="4-aspartylphosphate" evidence="6">
    <location>
        <position position="60"/>
    </location>
</feature>
<dbReference type="PANTHER" id="PTHR48111:SF1">
    <property type="entry name" value="TWO-COMPONENT RESPONSE REGULATOR ORR33"/>
    <property type="match status" value="1"/>
</dbReference>
<dbReference type="GO" id="GO:0000156">
    <property type="term" value="F:phosphorelay response regulator activity"/>
    <property type="evidence" value="ECO:0007669"/>
    <property type="project" value="TreeGrafter"/>
</dbReference>
<organism evidence="9 10">
    <name type="scientific">Magnetovibrio blakemorei</name>
    <dbReference type="NCBI Taxonomy" id="28181"/>
    <lineage>
        <taxon>Bacteria</taxon>
        <taxon>Pseudomonadati</taxon>
        <taxon>Pseudomonadota</taxon>
        <taxon>Alphaproteobacteria</taxon>
        <taxon>Rhodospirillales</taxon>
        <taxon>Magnetovibrionaceae</taxon>
        <taxon>Magnetovibrio</taxon>
    </lineage>
</organism>
<evidence type="ECO:0000256" key="1">
    <source>
        <dbReference type="ARBA" id="ARBA00022553"/>
    </source>
</evidence>
<keyword evidence="10" id="KW-1185">Reference proteome</keyword>